<dbReference type="AlphaFoldDB" id="A0A3L8S926"/>
<proteinExistence type="predicted"/>
<keyword evidence="3" id="KW-1185">Reference proteome</keyword>
<feature type="compositionally biased region" description="Basic residues" evidence="1">
    <location>
        <begin position="113"/>
        <end position="129"/>
    </location>
</feature>
<feature type="region of interest" description="Disordered" evidence="1">
    <location>
        <begin position="92"/>
        <end position="148"/>
    </location>
</feature>
<dbReference type="Proteomes" id="UP000276834">
    <property type="component" value="Unassembled WGS sequence"/>
</dbReference>
<dbReference type="EMBL" id="QUSF01000042">
    <property type="protein sequence ID" value="RLV98357.1"/>
    <property type="molecule type" value="Genomic_DNA"/>
</dbReference>
<evidence type="ECO:0000256" key="1">
    <source>
        <dbReference type="SAM" id="MobiDB-lite"/>
    </source>
</evidence>
<accession>A0A3L8S926</accession>
<evidence type="ECO:0000313" key="2">
    <source>
        <dbReference type="EMBL" id="RLV98357.1"/>
    </source>
</evidence>
<reference evidence="2 3" key="1">
    <citation type="journal article" date="2018" name="Proc. R. Soc. B">
        <title>A non-coding region near Follistatin controls head colour polymorphism in the Gouldian finch.</title>
        <authorList>
            <person name="Toomey M.B."/>
            <person name="Marques C.I."/>
            <person name="Andrade P."/>
            <person name="Araujo P.M."/>
            <person name="Sabatino S."/>
            <person name="Gazda M.A."/>
            <person name="Afonso S."/>
            <person name="Lopes R.J."/>
            <person name="Corbo J.C."/>
            <person name="Carneiro M."/>
        </authorList>
    </citation>
    <scope>NUCLEOTIDE SEQUENCE [LARGE SCALE GENOMIC DNA]</scope>
    <source>
        <strain evidence="2">Red01</strain>
        <tissue evidence="2">Muscle</tissue>
    </source>
</reference>
<protein>
    <submittedName>
        <fullName evidence="2">Uncharacterized protein</fullName>
    </submittedName>
</protein>
<feature type="non-terminal residue" evidence="2">
    <location>
        <position position="190"/>
    </location>
</feature>
<feature type="compositionally biased region" description="Basic and acidic residues" evidence="1">
    <location>
        <begin position="92"/>
        <end position="107"/>
    </location>
</feature>
<comment type="caution">
    <text evidence="2">The sequence shown here is derived from an EMBL/GenBank/DDBJ whole genome shotgun (WGS) entry which is preliminary data.</text>
</comment>
<evidence type="ECO:0000313" key="3">
    <source>
        <dbReference type="Proteomes" id="UP000276834"/>
    </source>
</evidence>
<organism evidence="2 3">
    <name type="scientific">Chloebia gouldiae</name>
    <name type="common">Gouldian finch</name>
    <name type="synonym">Erythrura gouldiae</name>
    <dbReference type="NCBI Taxonomy" id="44316"/>
    <lineage>
        <taxon>Eukaryota</taxon>
        <taxon>Metazoa</taxon>
        <taxon>Chordata</taxon>
        <taxon>Craniata</taxon>
        <taxon>Vertebrata</taxon>
        <taxon>Euteleostomi</taxon>
        <taxon>Archelosauria</taxon>
        <taxon>Archosauria</taxon>
        <taxon>Dinosauria</taxon>
        <taxon>Saurischia</taxon>
        <taxon>Theropoda</taxon>
        <taxon>Coelurosauria</taxon>
        <taxon>Aves</taxon>
        <taxon>Neognathae</taxon>
        <taxon>Neoaves</taxon>
        <taxon>Telluraves</taxon>
        <taxon>Australaves</taxon>
        <taxon>Passeriformes</taxon>
        <taxon>Passeroidea</taxon>
        <taxon>Passeridae</taxon>
        <taxon>Chloebia</taxon>
    </lineage>
</organism>
<sequence>MLALMQFLLHYSSFPTLVQNSRTSLKRPPDNQKPPKVAMYSADNEACINLESPLYCNPQSIELTTFERRDIALPTHVVTCQVHHCRLLRGREPDPFTREENNSKENKSTGCAQRKHKSGKAMSKKKNAKRRDDTIKLQQEMDSVDTEEKQALLSSEHVILGVEDKVNSIIEQSSVASRRSKRFYLENFSE</sequence>
<gene>
    <name evidence="2" type="ORF">DV515_00010890</name>
</gene>
<name>A0A3L8S926_CHLGU</name>